<dbReference type="InterPro" id="IPR057666">
    <property type="entry name" value="DrpA_SLOG"/>
</dbReference>
<dbReference type="NCBIfam" id="TIGR00732">
    <property type="entry name" value="dprA"/>
    <property type="match status" value="1"/>
</dbReference>
<dbReference type="InterPro" id="IPR041614">
    <property type="entry name" value="DprA_WH"/>
</dbReference>
<organism evidence="4 5">
    <name type="scientific">Pontivivens insulae</name>
    <dbReference type="NCBI Taxonomy" id="1639689"/>
    <lineage>
        <taxon>Bacteria</taxon>
        <taxon>Pseudomonadati</taxon>
        <taxon>Pseudomonadota</taxon>
        <taxon>Alphaproteobacteria</taxon>
        <taxon>Rhodobacterales</taxon>
        <taxon>Paracoccaceae</taxon>
        <taxon>Pontivivens</taxon>
    </lineage>
</organism>
<dbReference type="Proteomes" id="UP000244932">
    <property type="component" value="Unassembled WGS sequence"/>
</dbReference>
<keyword evidence="5" id="KW-1185">Reference proteome</keyword>
<gene>
    <name evidence="4" type="primary">dprA</name>
    <name evidence="4" type="ORF">POI8812_00516</name>
</gene>
<evidence type="ECO:0000313" key="5">
    <source>
        <dbReference type="Proteomes" id="UP000244932"/>
    </source>
</evidence>
<reference evidence="4 5" key="1">
    <citation type="submission" date="2018-03" db="EMBL/GenBank/DDBJ databases">
        <authorList>
            <person name="Keele B.F."/>
        </authorList>
    </citation>
    <scope>NUCLEOTIDE SEQUENCE [LARGE SCALE GENOMIC DNA]</scope>
    <source>
        <strain evidence="4 5">CeCT 8812</strain>
    </source>
</reference>
<dbReference type="Pfam" id="PF02481">
    <property type="entry name" value="DNA_processg_A"/>
    <property type="match status" value="1"/>
</dbReference>
<accession>A0A2R8A869</accession>
<dbReference type="RefSeq" id="WP_245895219.1">
    <property type="nucleotide sequence ID" value="NZ_OMKW01000001.1"/>
</dbReference>
<comment type="similarity">
    <text evidence="1">Belongs to the DprA/Smf family.</text>
</comment>
<dbReference type="AlphaFoldDB" id="A0A2R8A869"/>
<dbReference type="PANTHER" id="PTHR43022">
    <property type="entry name" value="PROTEIN SMF"/>
    <property type="match status" value="1"/>
</dbReference>
<dbReference type="PANTHER" id="PTHR43022:SF1">
    <property type="entry name" value="PROTEIN SMF"/>
    <property type="match status" value="1"/>
</dbReference>
<evidence type="ECO:0000313" key="4">
    <source>
        <dbReference type="EMBL" id="SPF28218.1"/>
    </source>
</evidence>
<dbReference type="EMBL" id="OMKW01000001">
    <property type="protein sequence ID" value="SPF28218.1"/>
    <property type="molecule type" value="Genomic_DNA"/>
</dbReference>
<dbReference type="SUPFAM" id="SSF102405">
    <property type="entry name" value="MCP/YpsA-like"/>
    <property type="match status" value="1"/>
</dbReference>
<proteinExistence type="inferred from homology"/>
<evidence type="ECO:0000259" key="3">
    <source>
        <dbReference type="Pfam" id="PF17782"/>
    </source>
</evidence>
<protein>
    <submittedName>
        <fullName evidence="4">DNA processing protein DprA</fullName>
    </submittedName>
</protein>
<dbReference type="Pfam" id="PF21102">
    <property type="entry name" value="DprA_N"/>
    <property type="match status" value="1"/>
</dbReference>
<name>A0A2R8A869_9RHOB</name>
<feature type="domain" description="DprA winged helix" evidence="3">
    <location>
        <begin position="316"/>
        <end position="367"/>
    </location>
</feature>
<feature type="domain" description="Smf/DprA SLOG" evidence="2">
    <location>
        <begin position="89"/>
        <end position="292"/>
    </location>
</feature>
<dbReference type="GO" id="GO:0009294">
    <property type="term" value="P:DNA-mediated transformation"/>
    <property type="evidence" value="ECO:0007669"/>
    <property type="project" value="InterPro"/>
</dbReference>
<evidence type="ECO:0000259" key="2">
    <source>
        <dbReference type="Pfam" id="PF02481"/>
    </source>
</evidence>
<dbReference type="InterPro" id="IPR036388">
    <property type="entry name" value="WH-like_DNA-bd_sf"/>
</dbReference>
<dbReference type="Pfam" id="PF17782">
    <property type="entry name" value="WHD_DprA"/>
    <property type="match status" value="1"/>
</dbReference>
<dbReference type="Gene3D" id="3.40.50.450">
    <property type="match status" value="1"/>
</dbReference>
<dbReference type="Gene3D" id="1.10.10.10">
    <property type="entry name" value="Winged helix-like DNA-binding domain superfamily/Winged helix DNA-binding domain"/>
    <property type="match status" value="1"/>
</dbReference>
<dbReference type="InterPro" id="IPR003488">
    <property type="entry name" value="DprA"/>
</dbReference>
<evidence type="ECO:0000256" key="1">
    <source>
        <dbReference type="ARBA" id="ARBA00006525"/>
    </source>
</evidence>
<sequence>MPAFDNPPDPLKRPPADELEAHVALARSPRVGSVTFRRLVSAYGGVARALEALPEHAARGGLRNYRPVDMARVREEISRAADIGATPLLLGDDNYPKCLMDLTDAPMFLWCQGDLTLFDRPAVGLVGARNASALGLRMATELAQDLGSEGHVTVSGLARGIDTAVHEASLTSGTIAVLAGGLDVIYPAANAGLAARIATGGLLLSEAPPGLQPIARHFPKRNRIIAGLSSAVVLVEAAERSGSLITARMALEQGRDVLAVPGHPLDARAAGCNRLIREGAGLIRSAEDIRDALALPVQRVDGFHEETGAWDQGPMPDSARQLVAGLLSTAPVAEDSLIRVLGLPTQSVLSALMDMELAGQIVRHPGGMVARAVA</sequence>